<organism evidence="8 9">
    <name type="scientific">Coffea canephora</name>
    <name type="common">Robusta coffee</name>
    <dbReference type="NCBI Taxonomy" id="49390"/>
    <lineage>
        <taxon>Eukaryota</taxon>
        <taxon>Viridiplantae</taxon>
        <taxon>Streptophyta</taxon>
        <taxon>Embryophyta</taxon>
        <taxon>Tracheophyta</taxon>
        <taxon>Spermatophyta</taxon>
        <taxon>Magnoliopsida</taxon>
        <taxon>eudicotyledons</taxon>
        <taxon>Gunneridae</taxon>
        <taxon>Pentapetalae</taxon>
        <taxon>asterids</taxon>
        <taxon>lamiids</taxon>
        <taxon>Gentianales</taxon>
        <taxon>Rubiaceae</taxon>
        <taxon>Ixoroideae</taxon>
        <taxon>Gardenieae complex</taxon>
        <taxon>Bertiereae - Coffeeae clade</taxon>
        <taxon>Coffeeae</taxon>
        <taxon>Coffea</taxon>
    </lineage>
</organism>
<keyword evidence="7" id="KW-0131">Cell cycle</keyword>
<dbReference type="GO" id="GO:0035825">
    <property type="term" value="P:homologous recombination"/>
    <property type="evidence" value="ECO:0007669"/>
    <property type="project" value="UniProtKB-ARBA"/>
</dbReference>
<sequence>MALISDRLLRHPNTDVRISVMSCICEVLRISAPHQPYENERMKPFHLHAVQDIFRLTLAAFKKLSLFSGRYYAKALHILEIVAKVKCCIILLDIGCDSFVTKIFEVLLSTIKFNHPQAVFSCMEDIMTWLLDESDDIPLGLLKPILASVQKENQITSPVSFWLGERVLKNCSTKVRPYLLNAICQLGTMWCSSSWLISAHLESTTLELAHGHAPFSKYPPMKVPLMAIQNAPPGLDYDRDKKFSKACPFSSNKMVAMCLVKDLTKRPTAEKLLKHSFFKNAKPPELSVQKLSADLPPLWNHVKANLSLKDAAQLALKKIPSAKQEALSHV</sequence>
<evidence type="ECO:0000256" key="5">
    <source>
        <dbReference type="ARBA" id="ARBA00023204"/>
    </source>
</evidence>
<reference evidence="9" key="1">
    <citation type="journal article" date="2014" name="Science">
        <title>The coffee genome provides insight into the convergent evolution of caffeine biosynthesis.</title>
        <authorList>
            <person name="Denoeud F."/>
            <person name="Carretero-Paulet L."/>
            <person name="Dereeper A."/>
            <person name="Droc G."/>
            <person name="Guyot R."/>
            <person name="Pietrella M."/>
            <person name="Zheng C."/>
            <person name="Alberti A."/>
            <person name="Anthony F."/>
            <person name="Aprea G."/>
            <person name="Aury J.M."/>
            <person name="Bento P."/>
            <person name="Bernard M."/>
            <person name="Bocs S."/>
            <person name="Campa C."/>
            <person name="Cenci A."/>
            <person name="Combes M.C."/>
            <person name="Crouzillat D."/>
            <person name="Da Silva C."/>
            <person name="Daddiego L."/>
            <person name="De Bellis F."/>
            <person name="Dussert S."/>
            <person name="Garsmeur O."/>
            <person name="Gayraud T."/>
            <person name="Guignon V."/>
            <person name="Jahn K."/>
            <person name="Jamilloux V."/>
            <person name="Joet T."/>
            <person name="Labadie K."/>
            <person name="Lan T."/>
            <person name="Leclercq J."/>
            <person name="Lepelley M."/>
            <person name="Leroy T."/>
            <person name="Li L.T."/>
            <person name="Librado P."/>
            <person name="Lopez L."/>
            <person name="Munoz A."/>
            <person name="Noel B."/>
            <person name="Pallavicini A."/>
            <person name="Perrotta G."/>
            <person name="Poncet V."/>
            <person name="Pot D."/>
            <person name="Priyono X."/>
            <person name="Rigoreau M."/>
            <person name="Rouard M."/>
            <person name="Rozas J."/>
            <person name="Tranchant-Dubreuil C."/>
            <person name="VanBuren R."/>
            <person name="Zhang Q."/>
            <person name="Andrade A.C."/>
            <person name="Argout X."/>
            <person name="Bertrand B."/>
            <person name="de Kochko A."/>
            <person name="Graziosi G."/>
            <person name="Henry R.J."/>
            <person name="Jayarama X."/>
            <person name="Ming R."/>
            <person name="Nagai C."/>
            <person name="Rounsley S."/>
            <person name="Sankoff D."/>
            <person name="Giuliano G."/>
            <person name="Albert V.A."/>
            <person name="Wincker P."/>
            <person name="Lashermes P."/>
        </authorList>
    </citation>
    <scope>NUCLEOTIDE SEQUENCE [LARGE SCALE GENOMIC DNA]</scope>
    <source>
        <strain evidence="9">cv. DH200-94</strain>
    </source>
</reference>
<comment type="subcellular location">
    <subcellularLocation>
        <location evidence="1">Nucleus</location>
    </subcellularLocation>
</comment>
<dbReference type="EMBL" id="HG740310">
    <property type="protein sequence ID" value="CDP20465.1"/>
    <property type="molecule type" value="Genomic_DNA"/>
</dbReference>
<keyword evidence="4" id="KW-0498">Mitosis</keyword>
<keyword evidence="3" id="KW-0227">DNA damage</keyword>
<dbReference type="SUPFAM" id="SSF56112">
    <property type="entry name" value="Protein kinase-like (PK-like)"/>
    <property type="match status" value="1"/>
</dbReference>
<dbReference type="GO" id="GO:0051301">
    <property type="term" value="P:cell division"/>
    <property type="evidence" value="ECO:0007669"/>
    <property type="project" value="UniProtKB-KW"/>
</dbReference>
<evidence type="ECO:0000256" key="1">
    <source>
        <dbReference type="ARBA" id="ARBA00004123"/>
    </source>
</evidence>
<keyword evidence="9" id="KW-1185">Reference proteome</keyword>
<evidence type="ECO:0000256" key="2">
    <source>
        <dbReference type="ARBA" id="ARBA00022618"/>
    </source>
</evidence>
<dbReference type="STRING" id="49390.A0A068VHZ7"/>
<dbReference type="GO" id="GO:0005634">
    <property type="term" value="C:nucleus"/>
    <property type="evidence" value="ECO:0007669"/>
    <property type="project" value="UniProtKB-SubCell"/>
</dbReference>
<evidence type="ECO:0000256" key="7">
    <source>
        <dbReference type="ARBA" id="ARBA00023306"/>
    </source>
</evidence>
<dbReference type="InterPro" id="IPR039776">
    <property type="entry name" value="Pds5"/>
</dbReference>
<keyword evidence="6" id="KW-0539">Nucleus</keyword>
<dbReference type="InParanoid" id="A0A068VHZ7"/>
<dbReference type="Gramene" id="CDP20465">
    <property type="protein sequence ID" value="CDP20465"/>
    <property type="gene ID" value="GSCOC_T00013357001"/>
</dbReference>
<dbReference type="InterPro" id="IPR016024">
    <property type="entry name" value="ARM-type_fold"/>
</dbReference>
<dbReference type="Pfam" id="PF20168">
    <property type="entry name" value="PDS5"/>
    <property type="match status" value="1"/>
</dbReference>
<dbReference type="GO" id="GO:0006281">
    <property type="term" value="P:DNA repair"/>
    <property type="evidence" value="ECO:0007669"/>
    <property type="project" value="UniProtKB-KW"/>
</dbReference>
<keyword evidence="5" id="KW-0234">DNA repair</keyword>
<dbReference type="GO" id="GO:0007064">
    <property type="term" value="P:mitotic sister chromatid cohesion"/>
    <property type="evidence" value="ECO:0007669"/>
    <property type="project" value="InterPro"/>
</dbReference>
<dbReference type="Gene3D" id="1.10.510.10">
    <property type="entry name" value="Transferase(Phosphotransferase) domain 1"/>
    <property type="match status" value="1"/>
</dbReference>
<dbReference type="SUPFAM" id="SSF48371">
    <property type="entry name" value="ARM repeat"/>
    <property type="match status" value="1"/>
</dbReference>
<dbReference type="PANTHER" id="PTHR12663:SF69">
    <property type="entry name" value="SISTER CHROMATID COHESION PROTEIN PDS5 HOMOLOG E"/>
    <property type="match status" value="1"/>
</dbReference>
<evidence type="ECO:0000313" key="8">
    <source>
        <dbReference type="EMBL" id="CDP20465.1"/>
    </source>
</evidence>
<dbReference type="PANTHER" id="PTHR12663">
    <property type="entry name" value="ANDROGEN INDUCED INHIBITOR OF PROLIFERATION AS3 / PDS5-RELATED"/>
    <property type="match status" value="1"/>
</dbReference>
<dbReference type="InterPro" id="IPR011009">
    <property type="entry name" value="Kinase-like_dom_sf"/>
</dbReference>
<accession>A0A068VHZ7</accession>
<evidence type="ECO:0000256" key="4">
    <source>
        <dbReference type="ARBA" id="ARBA00022776"/>
    </source>
</evidence>
<dbReference type="GO" id="GO:0000785">
    <property type="term" value="C:chromatin"/>
    <property type="evidence" value="ECO:0007669"/>
    <property type="project" value="TreeGrafter"/>
</dbReference>
<evidence type="ECO:0000256" key="3">
    <source>
        <dbReference type="ARBA" id="ARBA00022763"/>
    </source>
</evidence>
<evidence type="ECO:0000313" key="9">
    <source>
        <dbReference type="Proteomes" id="UP000295252"/>
    </source>
</evidence>
<keyword evidence="2" id="KW-0132">Cell division</keyword>
<dbReference type="PhylomeDB" id="A0A068VHZ7"/>
<gene>
    <name evidence="8" type="ORF">GSCOC_T00013357001</name>
</gene>
<dbReference type="AlphaFoldDB" id="A0A068VHZ7"/>
<evidence type="ECO:0000256" key="6">
    <source>
        <dbReference type="ARBA" id="ARBA00023242"/>
    </source>
</evidence>
<dbReference type="Proteomes" id="UP000295252">
    <property type="component" value="Unassembled WGS sequence"/>
</dbReference>
<proteinExistence type="predicted"/>
<protein>
    <submittedName>
        <fullName evidence="8">DH200=94 genomic scaffold, scaffold_1226</fullName>
    </submittedName>
</protein>
<dbReference type="OrthoDB" id="200660at2759"/>
<name>A0A068VHZ7_COFCA</name>